<dbReference type="PANTHER" id="PTHR15332:SF175">
    <property type="entry name" value="PROPROTEIN CONVERTASE SUBTILISIN_KEXIN TYPE 5-LIKE"/>
    <property type="match status" value="1"/>
</dbReference>
<keyword evidence="3" id="KW-1133">Transmembrane helix</keyword>
<dbReference type="InterPro" id="IPR006212">
    <property type="entry name" value="Furin_repeat"/>
</dbReference>
<dbReference type="Gene3D" id="2.10.220.10">
    <property type="entry name" value="Hormone Receptor, Insulin-like Growth Factor Receptor 1, Chain A, domain 2"/>
    <property type="match status" value="7"/>
</dbReference>
<name>A0A2G9PPY9_AQUCT</name>
<proteinExistence type="predicted"/>
<dbReference type="SMART" id="SM00261">
    <property type="entry name" value="FU"/>
    <property type="match status" value="11"/>
</dbReference>
<dbReference type="OrthoDB" id="300641at2759"/>
<feature type="compositionally biased region" description="Acidic residues" evidence="2">
    <location>
        <begin position="636"/>
        <end position="646"/>
    </location>
</feature>
<feature type="domain" description="EGF-like" evidence="4">
    <location>
        <begin position="398"/>
        <end position="441"/>
    </location>
</feature>
<evidence type="ECO:0000313" key="6">
    <source>
        <dbReference type="Proteomes" id="UP000228934"/>
    </source>
</evidence>
<feature type="domain" description="EGF-like" evidence="4">
    <location>
        <begin position="7"/>
        <end position="37"/>
    </location>
</feature>
<feature type="domain" description="EGF-like" evidence="4">
    <location>
        <begin position="442"/>
        <end position="473"/>
    </location>
</feature>
<gene>
    <name evidence="5" type="ORF">AB205_0132580</name>
</gene>
<dbReference type="EMBL" id="KV922668">
    <property type="protein sequence ID" value="PIO04913.1"/>
    <property type="molecule type" value="Genomic_DNA"/>
</dbReference>
<evidence type="ECO:0000259" key="4">
    <source>
        <dbReference type="SMART" id="SM00181"/>
    </source>
</evidence>
<evidence type="ECO:0000313" key="5">
    <source>
        <dbReference type="EMBL" id="PIO04913.1"/>
    </source>
</evidence>
<feature type="compositionally biased region" description="Polar residues" evidence="2">
    <location>
        <begin position="612"/>
        <end position="624"/>
    </location>
</feature>
<keyword evidence="1" id="KW-0325">Glycoprotein</keyword>
<feature type="domain" description="EGF-like" evidence="4">
    <location>
        <begin position="342"/>
        <end position="373"/>
    </location>
</feature>
<evidence type="ECO:0000256" key="2">
    <source>
        <dbReference type="SAM" id="MobiDB-lite"/>
    </source>
</evidence>
<dbReference type="SUPFAM" id="SSF57184">
    <property type="entry name" value="Growth factor receptor domain"/>
    <property type="match status" value="4"/>
</dbReference>
<feature type="domain" description="EGF-like" evidence="4">
    <location>
        <begin position="158"/>
        <end position="207"/>
    </location>
</feature>
<keyword evidence="3" id="KW-0472">Membrane</keyword>
<evidence type="ECO:0000256" key="1">
    <source>
        <dbReference type="ARBA" id="ARBA00023180"/>
    </source>
</evidence>
<sequence>AAAVFSACDEICKTCNISANACTSCHPGTFLHDESCIKSCPRGTFSNTKDRRCERCSEGCEMCAENNECLKCSHDILHAGRCYKSCPEGFFSFGGGCTNCSKGCNTCDKQADYCLSCHAPKVLELATCQSDCSSKFVNVNGVCRHCPSSCLTCVDEKTCTGDNHSYIYPGLYSVCPLSECIPDYFLHKDKCVSSCPDGYYGGEGRCLLCDGICAKCNGPDQDDCEKCASSSFFLYKGECFGRCPQGTFYVSGDKFCQDCDSTCKSCHSFKTCDECKEGLVKNSQGHCVSYKECNIHEYKDDQKGCLPCHRKCSRCTGASEHQCLSCKDNYYLLKDEVKRCVPCHSTCKTCSGRRSSQCLSCKEGWYSLGQSCVQHCIWGYYADNTTASCERCHRVCKECQGPNSNDCIACFDKFFLMRTSKQCYSSCPEYYYEDRAQKVCERCHPTCRTCSGSGALLCTSCVSSYQLQGGICRSDCFAGEYKSSQGPDVPCEQCHESCVECKGPGPMNCTVCPASFSLYVNEGRCVHCCHSKPEAFGECCDCSEVPEECKLIPGVLTENNGHKKTALFLATSILLVLSTGAIIFFWRRARRKASSVNKSGYEKLPDQTKSFQSFKNNRESTSSFQRDHVIEYHDREEEEEDDDDEDIVYMGQDGTVYRKFKYGLLEDDDDEDLEYDDESYSFR</sequence>
<dbReference type="InterPro" id="IPR009030">
    <property type="entry name" value="Growth_fac_rcpt_cys_sf"/>
</dbReference>
<evidence type="ECO:0000256" key="3">
    <source>
        <dbReference type="SAM" id="Phobius"/>
    </source>
</evidence>
<keyword evidence="6" id="KW-1185">Reference proteome</keyword>
<dbReference type="SMART" id="SM00181">
    <property type="entry name" value="EGF"/>
    <property type="match status" value="9"/>
</dbReference>
<feature type="domain" description="EGF-like" evidence="4">
    <location>
        <begin position="99"/>
        <end position="129"/>
    </location>
</feature>
<feature type="domain" description="EGF-like" evidence="4">
    <location>
        <begin position="307"/>
        <end position="341"/>
    </location>
</feature>
<feature type="transmembrane region" description="Helical" evidence="3">
    <location>
        <begin position="566"/>
        <end position="586"/>
    </location>
</feature>
<feature type="non-terminal residue" evidence="5">
    <location>
        <position position="1"/>
    </location>
</feature>
<organism evidence="5 6">
    <name type="scientific">Aquarana catesbeiana</name>
    <name type="common">American bullfrog</name>
    <name type="synonym">Rana catesbeiana</name>
    <dbReference type="NCBI Taxonomy" id="8400"/>
    <lineage>
        <taxon>Eukaryota</taxon>
        <taxon>Metazoa</taxon>
        <taxon>Chordata</taxon>
        <taxon>Craniata</taxon>
        <taxon>Vertebrata</taxon>
        <taxon>Euteleostomi</taxon>
        <taxon>Amphibia</taxon>
        <taxon>Batrachia</taxon>
        <taxon>Anura</taxon>
        <taxon>Neobatrachia</taxon>
        <taxon>Ranoidea</taxon>
        <taxon>Ranidae</taxon>
        <taxon>Aquarana</taxon>
    </lineage>
</organism>
<keyword evidence="3" id="KW-0812">Transmembrane</keyword>
<dbReference type="InterPro" id="IPR000742">
    <property type="entry name" value="EGF"/>
</dbReference>
<accession>A0A2G9PPY9</accession>
<reference evidence="6" key="1">
    <citation type="journal article" date="2017" name="Nat. Commun.">
        <title>The North American bullfrog draft genome provides insight into hormonal regulation of long noncoding RNA.</title>
        <authorList>
            <person name="Hammond S.A."/>
            <person name="Warren R.L."/>
            <person name="Vandervalk B.P."/>
            <person name="Kucuk E."/>
            <person name="Khan H."/>
            <person name="Gibb E.A."/>
            <person name="Pandoh P."/>
            <person name="Kirk H."/>
            <person name="Zhao Y."/>
            <person name="Jones M."/>
            <person name="Mungall A.J."/>
            <person name="Coope R."/>
            <person name="Pleasance S."/>
            <person name="Moore R.A."/>
            <person name="Holt R.A."/>
            <person name="Round J.M."/>
            <person name="Ohora S."/>
            <person name="Walle B.V."/>
            <person name="Veldhoen N."/>
            <person name="Helbing C.C."/>
            <person name="Birol I."/>
        </authorList>
    </citation>
    <scope>NUCLEOTIDE SEQUENCE [LARGE SCALE GENOMIC DNA]</scope>
</reference>
<dbReference type="PANTHER" id="PTHR15332">
    <property type="entry name" value="PROPROTEIN CONVERTASE SUBTILISIN_KEXIN TYPE 5-LIKE"/>
    <property type="match status" value="1"/>
</dbReference>
<feature type="compositionally biased region" description="Basic and acidic residues" evidence="2">
    <location>
        <begin position="625"/>
        <end position="635"/>
    </location>
</feature>
<feature type="domain" description="EGF-like" evidence="4">
    <location>
        <begin position="258"/>
        <end position="288"/>
    </location>
</feature>
<feature type="domain" description="EGF-like" evidence="4">
    <location>
        <begin position="62"/>
        <end position="98"/>
    </location>
</feature>
<dbReference type="Pfam" id="PF14843">
    <property type="entry name" value="GF_recep_IV"/>
    <property type="match status" value="1"/>
</dbReference>
<dbReference type="InterPro" id="IPR032778">
    <property type="entry name" value="GF_recep_IV"/>
</dbReference>
<dbReference type="CDD" id="cd00064">
    <property type="entry name" value="FU"/>
    <property type="match status" value="6"/>
</dbReference>
<dbReference type="AlphaFoldDB" id="A0A2G9PPY9"/>
<feature type="region of interest" description="Disordered" evidence="2">
    <location>
        <begin position="612"/>
        <end position="646"/>
    </location>
</feature>
<dbReference type="Proteomes" id="UP000228934">
    <property type="component" value="Unassembled WGS sequence"/>
</dbReference>
<protein>
    <recommendedName>
        <fullName evidence="4">EGF-like domain-containing protein</fullName>
    </recommendedName>
</protein>